<feature type="transmembrane region" description="Helical" evidence="6">
    <location>
        <begin position="334"/>
        <end position="356"/>
    </location>
</feature>
<dbReference type="AlphaFoldDB" id="A0A0A2GX95"/>
<evidence type="ECO:0000313" key="8">
    <source>
        <dbReference type="Proteomes" id="UP000030140"/>
    </source>
</evidence>
<dbReference type="GO" id="GO:0005886">
    <property type="term" value="C:plasma membrane"/>
    <property type="evidence" value="ECO:0007669"/>
    <property type="project" value="UniProtKB-SubCell"/>
</dbReference>
<dbReference type="Proteomes" id="UP000030140">
    <property type="component" value="Unassembled WGS sequence"/>
</dbReference>
<keyword evidence="5 6" id="KW-0472">Membrane</keyword>
<dbReference type="EMBL" id="JSAQ01000001">
    <property type="protein sequence ID" value="KGO06941.1"/>
    <property type="molecule type" value="Genomic_DNA"/>
</dbReference>
<dbReference type="PANTHER" id="PTHR30250">
    <property type="entry name" value="PST FAMILY PREDICTED COLANIC ACID TRANSPORTER"/>
    <property type="match status" value="1"/>
</dbReference>
<evidence type="ECO:0000256" key="5">
    <source>
        <dbReference type="ARBA" id="ARBA00023136"/>
    </source>
</evidence>
<feature type="transmembrane region" description="Helical" evidence="6">
    <location>
        <begin position="227"/>
        <end position="256"/>
    </location>
</feature>
<keyword evidence="3 6" id="KW-0812">Transmembrane</keyword>
<feature type="transmembrane region" description="Helical" evidence="6">
    <location>
        <begin position="185"/>
        <end position="206"/>
    </location>
</feature>
<name>A0A0A2GX95_9FLAO</name>
<feature type="transmembrane region" description="Helical" evidence="6">
    <location>
        <begin position="262"/>
        <end position="283"/>
    </location>
</feature>
<keyword evidence="2" id="KW-1003">Cell membrane</keyword>
<accession>A0A0A2GX95</accession>
<evidence type="ECO:0008006" key="9">
    <source>
        <dbReference type="Google" id="ProtNLM"/>
    </source>
</evidence>
<evidence type="ECO:0000256" key="2">
    <source>
        <dbReference type="ARBA" id="ARBA00022475"/>
    </source>
</evidence>
<feature type="transmembrane region" description="Helical" evidence="6">
    <location>
        <begin position="50"/>
        <end position="71"/>
    </location>
</feature>
<evidence type="ECO:0000313" key="7">
    <source>
        <dbReference type="EMBL" id="KGO06941.1"/>
    </source>
</evidence>
<dbReference type="PATRIC" id="fig|1300343.5.peg.653"/>
<feature type="transmembrane region" description="Helical" evidence="6">
    <location>
        <begin position="92"/>
        <end position="115"/>
    </location>
</feature>
<keyword evidence="4 6" id="KW-1133">Transmembrane helix</keyword>
<dbReference type="KEGG" id="ddo:I597_0643"/>
<reference evidence="7 8" key="1">
    <citation type="submission" date="2014-10" db="EMBL/GenBank/DDBJ databases">
        <title>Draft genome sequence of the proteorhodopsin-containing marine bacterium Dokdonia donghaensis.</title>
        <authorList>
            <person name="Gomez-Consarnau L."/>
            <person name="Gonzalez J.M."/>
            <person name="Riedel T."/>
            <person name="Jaenicke S."/>
            <person name="Wagner-Doebler I."/>
            <person name="Fuhrman J.A."/>
        </authorList>
    </citation>
    <scope>NUCLEOTIDE SEQUENCE [LARGE SCALE GENOMIC DNA]</scope>
    <source>
        <strain evidence="7 8">DSW-1</strain>
    </source>
</reference>
<feature type="transmembrane region" description="Helical" evidence="6">
    <location>
        <begin position="295"/>
        <end position="314"/>
    </location>
</feature>
<feature type="transmembrane region" description="Helical" evidence="6">
    <location>
        <begin position="153"/>
        <end position="173"/>
    </location>
</feature>
<gene>
    <name evidence="7" type="ORF">NV36_08865</name>
</gene>
<dbReference type="RefSeq" id="WP_035326245.1">
    <property type="nucleotide sequence ID" value="NZ_CP015125.1"/>
</dbReference>
<dbReference type="PANTHER" id="PTHR30250:SF11">
    <property type="entry name" value="O-ANTIGEN TRANSPORTER-RELATED"/>
    <property type="match status" value="1"/>
</dbReference>
<evidence type="ECO:0000256" key="3">
    <source>
        <dbReference type="ARBA" id="ARBA00022692"/>
    </source>
</evidence>
<dbReference type="InterPro" id="IPR050833">
    <property type="entry name" value="Poly_Biosynth_Transport"/>
</dbReference>
<sequence>MSILKSIKESAAGRKMAGNYVSLLFIQAANILLPLMLLPYLVRTLGVEKYGLVLLAQSFCTILYVFVEFGFNLSATRRISILKDNDSEKSQVFSAVISIKLLLAVAVAVVYAIIILTFPRFRLEWEVYALSYGVVVGQALFPDWFFQGIEKMQFIAILNVLAKIIFTALIFIFVREVGDYSNVPLFTSIGFLIAGTISFIISLKFVKLIKPSKKMMGELMLESKSIFVSNIAARLFNSANVFIVGMIAGDAIAGIYGSFEKIFTAAKGFFSPIMQAVFPWLSVQDEAKRRASIRKMAPAIIILAGIFITIILIFGEDILQLLFDDPAITAYTTAFKILCTATVFAGLNMLILTLYLPAVGAYVKRMNILLIGGVLNVLLACLLVSIWPIYGIVIAVVFTELALALLSWVYFFKQSKPQTYAV</sequence>
<evidence type="ECO:0000256" key="6">
    <source>
        <dbReference type="SAM" id="Phobius"/>
    </source>
</evidence>
<feature type="transmembrane region" description="Helical" evidence="6">
    <location>
        <begin position="127"/>
        <end position="146"/>
    </location>
</feature>
<feature type="transmembrane region" description="Helical" evidence="6">
    <location>
        <begin position="392"/>
        <end position="412"/>
    </location>
</feature>
<proteinExistence type="predicted"/>
<evidence type="ECO:0000256" key="1">
    <source>
        <dbReference type="ARBA" id="ARBA00004651"/>
    </source>
</evidence>
<evidence type="ECO:0000256" key="4">
    <source>
        <dbReference type="ARBA" id="ARBA00022989"/>
    </source>
</evidence>
<dbReference type="InterPro" id="IPR002797">
    <property type="entry name" value="Polysacc_synth"/>
</dbReference>
<keyword evidence="8" id="KW-1185">Reference proteome</keyword>
<comment type="caution">
    <text evidence="7">The sequence shown here is derived from an EMBL/GenBank/DDBJ whole genome shotgun (WGS) entry which is preliminary data.</text>
</comment>
<organism evidence="7 8">
    <name type="scientific">Dokdonia donghaensis DSW-1</name>
    <dbReference type="NCBI Taxonomy" id="1300343"/>
    <lineage>
        <taxon>Bacteria</taxon>
        <taxon>Pseudomonadati</taxon>
        <taxon>Bacteroidota</taxon>
        <taxon>Flavobacteriia</taxon>
        <taxon>Flavobacteriales</taxon>
        <taxon>Flavobacteriaceae</taxon>
        <taxon>Dokdonia</taxon>
    </lineage>
</organism>
<feature type="transmembrane region" description="Helical" evidence="6">
    <location>
        <begin position="368"/>
        <end position="386"/>
    </location>
</feature>
<feature type="transmembrane region" description="Helical" evidence="6">
    <location>
        <begin position="20"/>
        <end position="38"/>
    </location>
</feature>
<comment type="subcellular location">
    <subcellularLocation>
        <location evidence="1">Cell membrane</location>
        <topology evidence="1">Multi-pass membrane protein</topology>
    </subcellularLocation>
</comment>
<dbReference type="Pfam" id="PF01943">
    <property type="entry name" value="Polysacc_synt"/>
    <property type="match status" value="1"/>
</dbReference>
<dbReference type="OrthoDB" id="9815702at2"/>
<protein>
    <recommendedName>
        <fullName evidence="9">Polysaccharide biosynthesis protein</fullName>
    </recommendedName>
</protein>